<comment type="similarity">
    <text evidence="4">Belongs to the prokaryotic molybdopterin-containing oxidoreductase family.</text>
</comment>
<dbReference type="InterPro" id="IPR006657">
    <property type="entry name" value="MoPterin_dinucl-bd_dom"/>
</dbReference>
<feature type="region of interest" description="Disordered" evidence="12">
    <location>
        <begin position="1"/>
        <end position="20"/>
    </location>
</feature>
<dbReference type="InterPro" id="IPR027467">
    <property type="entry name" value="MopterinOxRdtase_cofactor_BS"/>
</dbReference>
<evidence type="ECO:0000256" key="12">
    <source>
        <dbReference type="SAM" id="MobiDB-lite"/>
    </source>
</evidence>
<dbReference type="PANTHER" id="PTHR43105:SF2">
    <property type="entry name" value="RESPIRATORY NITRATE REDUCTASE 2 ALPHA CHAIN"/>
    <property type="match status" value="1"/>
</dbReference>
<comment type="subcellular location">
    <subcellularLocation>
        <location evidence="3">Cell envelope</location>
    </subcellularLocation>
</comment>
<evidence type="ECO:0000256" key="3">
    <source>
        <dbReference type="ARBA" id="ARBA00004196"/>
    </source>
</evidence>
<dbReference type="InterPro" id="IPR006656">
    <property type="entry name" value="Mopterin_OxRdtase"/>
</dbReference>
<dbReference type="InterPro" id="IPR019546">
    <property type="entry name" value="TAT_signal_bac_arc"/>
</dbReference>
<evidence type="ECO:0000256" key="1">
    <source>
        <dbReference type="ARBA" id="ARBA00001942"/>
    </source>
</evidence>
<dbReference type="SUPFAM" id="SSF53706">
    <property type="entry name" value="Formate dehydrogenase/DMSO reductase, domains 1-3"/>
    <property type="match status" value="1"/>
</dbReference>
<evidence type="ECO:0000256" key="10">
    <source>
        <dbReference type="ARBA" id="ARBA00023004"/>
    </source>
</evidence>
<evidence type="ECO:0000256" key="9">
    <source>
        <dbReference type="ARBA" id="ARBA00023002"/>
    </source>
</evidence>
<keyword evidence="11" id="KW-0411">Iron-sulfur</keyword>
<evidence type="ECO:0000259" key="13">
    <source>
        <dbReference type="PROSITE" id="PS51669"/>
    </source>
</evidence>
<dbReference type="SUPFAM" id="SSF50692">
    <property type="entry name" value="ADC-like"/>
    <property type="match status" value="1"/>
</dbReference>
<gene>
    <name evidence="14" type="ORF">ACFQMK_06295</name>
</gene>
<accession>A0ABD5YAZ3</accession>
<dbReference type="Pfam" id="PF01568">
    <property type="entry name" value="Molydop_binding"/>
    <property type="match status" value="1"/>
</dbReference>
<evidence type="ECO:0000256" key="8">
    <source>
        <dbReference type="ARBA" id="ARBA00022729"/>
    </source>
</evidence>
<comment type="cofactor">
    <cofactor evidence="1">
        <name>Mo-bis(molybdopterin guanine dinucleotide)</name>
        <dbReference type="ChEBI" id="CHEBI:60539"/>
    </cofactor>
</comment>
<dbReference type="NCBIfam" id="TIGR01409">
    <property type="entry name" value="TAT_signal_seq"/>
    <property type="match status" value="1"/>
</dbReference>
<dbReference type="RefSeq" id="WP_267663458.1">
    <property type="nucleotide sequence ID" value="NZ_JAODIX010000028.1"/>
</dbReference>
<dbReference type="SMART" id="SM00926">
    <property type="entry name" value="Molybdop_Fe4S4"/>
    <property type="match status" value="1"/>
</dbReference>
<name>A0ABD5YAZ3_9EURY</name>
<comment type="cofactor">
    <cofactor evidence="2">
        <name>[4Fe-4S] cluster</name>
        <dbReference type="ChEBI" id="CHEBI:49883"/>
    </cofactor>
</comment>
<keyword evidence="5" id="KW-0004">4Fe-4S</keyword>
<keyword evidence="8" id="KW-0732">Signal</keyword>
<dbReference type="Gene3D" id="3.40.50.12440">
    <property type="match status" value="4"/>
</dbReference>
<dbReference type="PROSITE" id="PS00551">
    <property type="entry name" value="MOLYBDOPTERIN_PROK_1"/>
    <property type="match status" value="1"/>
</dbReference>
<dbReference type="PROSITE" id="PS51669">
    <property type="entry name" value="4FE4S_MOW_BIS_MGD"/>
    <property type="match status" value="1"/>
</dbReference>
<evidence type="ECO:0000313" key="15">
    <source>
        <dbReference type="Proteomes" id="UP001596390"/>
    </source>
</evidence>
<dbReference type="CDD" id="cd02750">
    <property type="entry name" value="MopB_Nitrate-R-NarG-like"/>
    <property type="match status" value="1"/>
</dbReference>
<dbReference type="InterPro" id="IPR017840">
    <property type="entry name" value="DMSO_Rdtase_II_Mopterin_su"/>
</dbReference>
<dbReference type="Pfam" id="PF00384">
    <property type="entry name" value="Molybdopterin"/>
    <property type="match status" value="1"/>
</dbReference>
<dbReference type="InterPro" id="IPR006311">
    <property type="entry name" value="TAT_signal"/>
</dbReference>
<dbReference type="Gene3D" id="3.40.228.10">
    <property type="entry name" value="Dimethylsulfoxide Reductase, domain 2"/>
    <property type="match status" value="1"/>
</dbReference>
<evidence type="ECO:0000256" key="5">
    <source>
        <dbReference type="ARBA" id="ARBA00022485"/>
    </source>
</evidence>
<evidence type="ECO:0000256" key="6">
    <source>
        <dbReference type="ARBA" id="ARBA00022505"/>
    </source>
</evidence>
<proteinExistence type="inferred from homology"/>
<dbReference type="GO" id="GO:0016491">
    <property type="term" value="F:oxidoreductase activity"/>
    <property type="evidence" value="ECO:0007669"/>
    <property type="project" value="UniProtKB-KW"/>
</dbReference>
<feature type="domain" description="4Fe-4S Mo/W bis-MGD-type" evidence="13">
    <location>
        <begin position="76"/>
        <end position="140"/>
    </location>
</feature>
<keyword evidence="10" id="KW-0408">Iron</keyword>
<dbReference type="InterPro" id="IPR006963">
    <property type="entry name" value="Mopterin_OxRdtase_4Fe-4S_dom"/>
</dbReference>
<organism evidence="14 15">
    <name type="scientific">Halorubrum yunnanense</name>
    <dbReference type="NCBI Taxonomy" id="1526162"/>
    <lineage>
        <taxon>Archaea</taxon>
        <taxon>Methanobacteriati</taxon>
        <taxon>Methanobacteriota</taxon>
        <taxon>Stenosarchaea group</taxon>
        <taxon>Halobacteria</taxon>
        <taxon>Halobacteriales</taxon>
        <taxon>Haloferacaceae</taxon>
        <taxon>Halorubrum</taxon>
    </lineage>
</organism>
<sequence length="1011" mass="113799">MTDTTDTTNESRRDESGAARRDFLKGVGAAAAVGVTGLGSAQELTEMNALEVVDDPIGSYPYRDWEDLYREEWDWDDKARSTHSVNCTGSCSWQVYTRNGQVWREEQAGDYPRFDESLPDPNPRGCQKGACFSDYVNADQRVTHPLRRTGERGEGKWERISWDEALTEIAEEVIDAVEEEEYDAISGFTPIPAMSPVSFASGSRLVNLLGGVSHSFYDWYSDLPPGQPITWGTQTENAESADWYNADYIIAWGSNINVTRIPDAKYFLEAGYDGAKRVGIFTDYSQTAIHCDEWIGPEPGSDTALALGMARTIVDEGLYDEAHLKEQTDMPLLVREDTGKFLRASEVDGLDVDADRPEKVFVMQDADGALRPAPGSLGERDGQHDHSVSIELDFDPELAVERTVGTTDGAVETRSVWLNLRDELSEYTPDAVNEITGVGRETHQKIAREFAEVDRAKIIHGKGVNDWYHNDLGNRAIQLLVTLTGNLGRQGTGLDHYVGQEKIWTFNGWKKLSFPTGSVRGVPTTLWTYYHAGIMENTDPDTASKIRESIDKGWMPLYPSERDDGGRPDPRVMFVWRGNYFNQAKGNIAVEEELWPKLDLVVDINFRMDSTALNSDIVLPTASHYEKHDLSVTDMHTYVHPFTPAVEPLGESKTDWQIFRELAAKIQELAAERDVRPVDDRKFDRQIDLQSVHDDYTRDWIDDDPGALAEDKAAAEFILDNSEESNPEGSDERITFNDIEEQPRRLLETGDHWSSDIEEGEAYSPWKDYVQDKNPWPTFTGRQQYYIDHDWFLELDEQLPTHKEAPVLQEKSEYPLGYNTPHSRWSIHSTWRDDSKMLRLQRGEPTVYLNPDDAEERGIEDGDTVRVYNDLDSVEVQAKIYPSGEPGTVRHFFSWERFQYPDRNNFNSLVPMYMKPTQLVQYPEDTGEHLHFFPNYWGPTGVNSDVRIEVETVEDGAAGGDDAGSIGSGLTLERGAEPTDGTETGDSASADSEAESRGALGRVSDLLGGDD</sequence>
<evidence type="ECO:0000256" key="2">
    <source>
        <dbReference type="ARBA" id="ARBA00001966"/>
    </source>
</evidence>
<dbReference type="PANTHER" id="PTHR43105">
    <property type="entry name" value="RESPIRATORY NITRATE REDUCTASE"/>
    <property type="match status" value="1"/>
</dbReference>
<dbReference type="InterPro" id="IPR009010">
    <property type="entry name" value="Asp_de-COase-like_dom_sf"/>
</dbReference>
<keyword evidence="7" id="KW-0479">Metal-binding</keyword>
<keyword evidence="6" id="KW-0500">Molybdenum</keyword>
<dbReference type="NCBIfam" id="TIGR03479">
    <property type="entry name" value="DMSO_red_II_alp"/>
    <property type="match status" value="1"/>
</dbReference>
<evidence type="ECO:0000313" key="14">
    <source>
        <dbReference type="EMBL" id="MFC7186504.1"/>
    </source>
</evidence>
<feature type="compositionally biased region" description="Basic and acidic residues" evidence="12">
    <location>
        <begin position="9"/>
        <end position="20"/>
    </location>
</feature>
<dbReference type="Proteomes" id="UP001596390">
    <property type="component" value="Unassembled WGS sequence"/>
</dbReference>
<dbReference type="GO" id="GO:0046872">
    <property type="term" value="F:metal ion binding"/>
    <property type="evidence" value="ECO:0007669"/>
    <property type="project" value="UniProtKB-KW"/>
</dbReference>
<dbReference type="PROSITE" id="PS51318">
    <property type="entry name" value="TAT"/>
    <property type="match status" value="1"/>
</dbReference>
<keyword evidence="9" id="KW-0560">Oxidoreductase</keyword>
<protein>
    <submittedName>
        <fullName evidence="14">Molybdopterin-dependent oxidoreductase</fullName>
    </submittedName>
</protein>
<evidence type="ECO:0000256" key="7">
    <source>
        <dbReference type="ARBA" id="ARBA00022723"/>
    </source>
</evidence>
<feature type="region of interest" description="Disordered" evidence="12">
    <location>
        <begin position="954"/>
        <end position="1011"/>
    </location>
</feature>
<evidence type="ECO:0000256" key="4">
    <source>
        <dbReference type="ARBA" id="ARBA00010312"/>
    </source>
</evidence>
<dbReference type="GO" id="GO:0051539">
    <property type="term" value="F:4 iron, 4 sulfur cluster binding"/>
    <property type="evidence" value="ECO:0007669"/>
    <property type="project" value="UniProtKB-KW"/>
</dbReference>
<reference evidence="14 15" key="1">
    <citation type="journal article" date="2019" name="Int. J. Syst. Evol. Microbiol.">
        <title>The Global Catalogue of Microorganisms (GCM) 10K type strain sequencing project: providing services to taxonomists for standard genome sequencing and annotation.</title>
        <authorList>
            <consortium name="The Broad Institute Genomics Platform"/>
            <consortium name="The Broad Institute Genome Sequencing Center for Infectious Disease"/>
            <person name="Wu L."/>
            <person name="Ma J."/>
        </authorList>
    </citation>
    <scope>NUCLEOTIDE SEQUENCE [LARGE SCALE GENOMIC DNA]</scope>
    <source>
        <strain evidence="14 15">Q85</strain>
    </source>
</reference>
<keyword evidence="15" id="KW-1185">Reference proteome</keyword>
<dbReference type="InterPro" id="IPR050123">
    <property type="entry name" value="Prok_molybdopt-oxidoreductase"/>
</dbReference>
<dbReference type="AlphaFoldDB" id="A0ABD5YAZ3"/>
<dbReference type="EMBL" id="JBHSZZ010000028">
    <property type="protein sequence ID" value="MFC7186504.1"/>
    <property type="molecule type" value="Genomic_DNA"/>
</dbReference>
<evidence type="ECO:0000256" key="11">
    <source>
        <dbReference type="ARBA" id="ARBA00023014"/>
    </source>
</evidence>
<comment type="caution">
    <text evidence="14">The sequence shown here is derived from an EMBL/GenBank/DDBJ whole genome shotgun (WGS) entry which is preliminary data.</text>
</comment>